<dbReference type="Gene3D" id="3.40.50.300">
    <property type="entry name" value="P-loop containing nucleotide triphosphate hydrolases"/>
    <property type="match status" value="1"/>
</dbReference>
<dbReference type="Proteomes" id="UP000178520">
    <property type="component" value="Unassembled WGS sequence"/>
</dbReference>
<feature type="region of interest" description="Interaction with substrate tRNA" evidence="10">
    <location>
        <begin position="36"/>
        <end position="39"/>
    </location>
</feature>
<feature type="site" description="Interaction with substrate tRNA" evidence="10">
    <location>
        <position position="102"/>
    </location>
</feature>
<comment type="function">
    <text evidence="2 10 12">Catalyzes the transfer of a dimethylallyl group onto the adenine at position 37 in tRNAs that read codons beginning with uridine, leading to the formation of N6-(dimethylallyl)adenosine (i(6)A).</text>
</comment>
<dbReference type="GO" id="GO:0005524">
    <property type="term" value="F:ATP binding"/>
    <property type="evidence" value="ECO:0007669"/>
    <property type="project" value="UniProtKB-UniRule"/>
</dbReference>
<evidence type="ECO:0000256" key="3">
    <source>
        <dbReference type="ARBA" id="ARBA00005842"/>
    </source>
</evidence>
<proteinExistence type="inferred from homology"/>
<comment type="catalytic activity">
    <reaction evidence="9 10 11">
        <text>adenosine(37) in tRNA + dimethylallyl diphosphate = N(6)-dimethylallyladenosine(37) in tRNA + diphosphate</text>
        <dbReference type="Rhea" id="RHEA:26482"/>
        <dbReference type="Rhea" id="RHEA-COMP:10162"/>
        <dbReference type="Rhea" id="RHEA-COMP:10375"/>
        <dbReference type="ChEBI" id="CHEBI:33019"/>
        <dbReference type="ChEBI" id="CHEBI:57623"/>
        <dbReference type="ChEBI" id="CHEBI:74411"/>
        <dbReference type="ChEBI" id="CHEBI:74415"/>
        <dbReference type="EC" id="2.5.1.75"/>
    </reaction>
</comment>
<keyword evidence="8 10" id="KW-0460">Magnesium</keyword>
<evidence type="ECO:0000256" key="7">
    <source>
        <dbReference type="ARBA" id="ARBA00022840"/>
    </source>
</evidence>
<evidence type="ECO:0000256" key="12">
    <source>
        <dbReference type="RuleBase" id="RU003784"/>
    </source>
</evidence>
<reference evidence="14 15" key="1">
    <citation type="journal article" date="2016" name="Nat. Commun.">
        <title>Thousands of microbial genomes shed light on interconnected biogeochemical processes in an aquifer system.</title>
        <authorList>
            <person name="Anantharaman K."/>
            <person name="Brown C.T."/>
            <person name="Hug L.A."/>
            <person name="Sharon I."/>
            <person name="Castelle C.J."/>
            <person name="Probst A.J."/>
            <person name="Thomas B.C."/>
            <person name="Singh A."/>
            <person name="Wilkins M.J."/>
            <person name="Karaoz U."/>
            <person name="Brodie E.L."/>
            <person name="Williams K.H."/>
            <person name="Hubbard S.S."/>
            <person name="Banfield J.F."/>
        </authorList>
    </citation>
    <scope>NUCLEOTIDE SEQUENCE [LARGE SCALE GENOMIC DNA]</scope>
</reference>
<organism evidence="14 15">
    <name type="scientific">Candidatus Yanofskybacteria bacterium RIFCSPHIGHO2_01_FULL_41_21</name>
    <dbReference type="NCBI Taxonomy" id="1802660"/>
    <lineage>
        <taxon>Bacteria</taxon>
        <taxon>Candidatus Yanofskyibacteriota</taxon>
    </lineage>
</organism>
<evidence type="ECO:0000313" key="14">
    <source>
        <dbReference type="EMBL" id="OGM98088.1"/>
    </source>
</evidence>
<feature type="binding site" evidence="10">
    <location>
        <begin position="11"/>
        <end position="18"/>
    </location>
    <ligand>
        <name>ATP</name>
        <dbReference type="ChEBI" id="CHEBI:30616"/>
    </ligand>
</feature>
<evidence type="ECO:0000256" key="9">
    <source>
        <dbReference type="ARBA" id="ARBA00049563"/>
    </source>
</evidence>
<keyword evidence="6 10" id="KW-0547">Nucleotide-binding</keyword>
<keyword evidence="5 10" id="KW-0819">tRNA processing</keyword>
<comment type="similarity">
    <text evidence="3 10 13">Belongs to the IPP transferase family.</text>
</comment>
<evidence type="ECO:0000256" key="11">
    <source>
        <dbReference type="RuleBase" id="RU003783"/>
    </source>
</evidence>
<keyword evidence="7 10" id="KW-0067">ATP-binding</keyword>
<protein>
    <recommendedName>
        <fullName evidence="10">tRNA dimethylallyltransferase</fullName>
        <ecNumber evidence="10">2.5.1.75</ecNumber>
    </recommendedName>
    <alternativeName>
        <fullName evidence="10">Dimethylallyl diphosphate:tRNA dimethylallyltransferase</fullName>
        <shortName evidence="10">DMAPP:tRNA dimethylallyltransferase</shortName>
        <shortName evidence="10">DMATase</shortName>
    </alternativeName>
    <alternativeName>
        <fullName evidence="10">Isopentenyl-diphosphate:tRNA isopentenyltransferase</fullName>
        <shortName evidence="10">IPP transferase</shortName>
        <shortName evidence="10">IPPT</shortName>
        <shortName evidence="10">IPTase</shortName>
    </alternativeName>
</protein>
<evidence type="ECO:0000256" key="6">
    <source>
        <dbReference type="ARBA" id="ARBA00022741"/>
    </source>
</evidence>
<dbReference type="EMBL" id="MGJA01000003">
    <property type="protein sequence ID" value="OGM98088.1"/>
    <property type="molecule type" value="Genomic_DNA"/>
</dbReference>
<dbReference type="NCBIfam" id="TIGR00174">
    <property type="entry name" value="miaA"/>
    <property type="match status" value="1"/>
</dbReference>
<evidence type="ECO:0000256" key="13">
    <source>
        <dbReference type="RuleBase" id="RU003785"/>
    </source>
</evidence>
<keyword evidence="4 10" id="KW-0808">Transferase</keyword>
<dbReference type="Gene3D" id="1.10.20.140">
    <property type="match status" value="1"/>
</dbReference>
<dbReference type="EC" id="2.5.1.75" evidence="10"/>
<dbReference type="GO" id="GO:0006400">
    <property type="term" value="P:tRNA modification"/>
    <property type="evidence" value="ECO:0007669"/>
    <property type="project" value="TreeGrafter"/>
</dbReference>
<dbReference type="HAMAP" id="MF_00185">
    <property type="entry name" value="IPP_trans"/>
    <property type="match status" value="1"/>
</dbReference>
<evidence type="ECO:0000256" key="1">
    <source>
        <dbReference type="ARBA" id="ARBA00001946"/>
    </source>
</evidence>
<evidence type="ECO:0000256" key="5">
    <source>
        <dbReference type="ARBA" id="ARBA00022694"/>
    </source>
</evidence>
<accession>A0A1F8EDA6</accession>
<sequence length="300" mass="34653">MVQQKIIVIVGPTASGKSDLSIKLARKFNGEVISADSRQVYRGMDIGTGKVTKKEQKLVPHHLLNIANPKIIFSVSKFKKLAQQKIKDILKRNKLPIIVGGTGQYIDTLIYDLALPEVPPNYKLRAKLEKQSTEQLFARLQKLDPERANNIDRYNPRRLIRALEIVISTGKPVPFWSTNPYSLSPKHYNVLWLGLNPKDLDKRISTRLSARIKQGMIAEIKKLHIAGVSWKRLYDFGLEYRWIASYLKNEISKIKMEEELLRAINQYSKRQMTWFKRNKKINWLSSLNKAEILTAKFLKS</sequence>
<dbReference type="PANTHER" id="PTHR11088">
    <property type="entry name" value="TRNA DIMETHYLALLYLTRANSFERASE"/>
    <property type="match status" value="1"/>
</dbReference>
<name>A0A1F8EDA6_9BACT</name>
<evidence type="ECO:0000313" key="15">
    <source>
        <dbReference type="Proteomes" id="UP000178520"/>
    </source>
</evidence>
<evidence type="ECO:0000256" key="10">
    <source>
        <dbReference type="HAMAP-Rule" id="MF_00185"/>
    </source>
</evidence>
<evidence type="ECO:0000256" key="8">
    <source>
        <dbReference type="ARBA" id="ARBA00022842"/>
    </source>
</evidence>
<dbReference type="SUPFAM" id="SSF52540">
    <property type="entry name" value="P-loop containing nucleoside triphosphate hydrolases"/>
    <property type="match status" value="2"/>
</dbReference>
<comment type="cofactor">
    <cofactor evidence="1 10">
        <name>Mg(2+)</name>
        <dbReference type="ChEBI" id="CHEBI:18420"/>
    </cofactor>
</comment>
<dbReference type="GO" id="GO:0052381">
    <property type="term" value="F:tRNA dimethylallyltransferase activity"/>
    <property type="evidence" value="ECO:0007669"/>
    <property type="project" value="UniProtKB-UniRule"/>
</dbReference>
<feature type="binding site" evidence="10">
    <location>
        <begin position="13"/>
        <end position="18"/>
    </location>
    <ligand>
        <name>substrate</name>
    </ligand>
</feature>
<dbReference type="STRING" id="1802660.A2735_00035"/>
<dbReference type="InterPro" id="IPR018022">
    <property type="entry name" value="IPT"/>
</dbReference>
<feature type="site" description="Interaction with substrate tRNA" evidence="10">
    <location>
        <position position="125"/>
    </location>
</feature>
<comment type="subunit">
    <text evidence="10">Monomer.</text>
</comment>
<comment type="caution">
    <text evidence="10">Lacks conserved residue(s) required for the propagation of feature annotation.</text>
</comment>
<dbReference type="AlphaFoldDB" id="A0A1F8EDA6"/>
<dbReference type="InterPro" id="IPR039657">
    <property type="entry name" value="Dimethylallyltransferase"/>
</dbReference>
<dbReference type="PANTHER" id="PTHR11088:SF60">
    <property type="entry name" value="TRNA DIMETHYLALLYLTRANSFERASE"/>
    <property type="match status" value="1"/>
</dbReference>
<comment type="caution">
    <text evidence="14">The sequence shown here is derived from an EMBL/GenBank/DDBJ whole genome shotgun (WGS) entry which is preliminary data.</text>
</comment>
<evidence type="ECO:0000256" key="4">
    <source>
        <dbReference type="ARBA" id="ARBA00022679"/>
    </source>
</evidence>
<evidence type="ECO:0000256" key="2">
    <source>
        <dbReference type="ARBA" id="ARBA00003213"/>
    </source>
</evidence>
<dbReference type="InterPro" id="IPR027417">
    <property type="entry name" value="P-loop_NTPase"/>
</dbReference>
<gene>
    <name evidence="10" type="primary">miaA</name>
    <name evidence="14" type="ORF">A2735_00035</name>
</gene>
<dbReference type="Pfam" id="PF01715">
    <property type="entry name" value="IPPT"/>
    <property type="match status" value="1"/>
</dbReference>